<reference evidence="1 2" key="1">
    <citation type="submission" date="2019-03" db="EMBL/GenBank/DDBJ databases">
        <title>Single cell metagenomics reveals metabolic interactions within the superorganism composed of flagellate Streblomastix strix and complex community of Bacteroidetes bacteria on its surface.</title>
        <authorList>
            <person name="Treitli S.C."/>
            <person name="Kolisko M."/>
            <person name="Husnik F."/>
            <person name="Keeling P."/>
            <person name="Hampl V."/>
        </authorList>
    </citation>
    <scope>NUCLEOTIDE SEQUENCE [LARGE SCALE GENOMIC DNA]</scope>
    <source>
        <strain evidence="1">ST1C</strain>
    </source>
</reference>
<sequence>MIFGTICELRPTKVHCKDICHDYQRAIGNVKRDWEVSSVRAAADATRNRATTPEKTVSERTQTLMAKVVDAVTGVQASEIDFWATNVLNEQNGGARRREIQCPSLLLIISVPVLDEILDSLRSPIDKILQNEQALTLQYFRIGEGILAHLCDQQQDQLAIDVLGQMIHNLREAERTHFASS</sequence>
<dbReference type="EMBL" id="SNRW01002945">
    <property type="protein sequence ID" value="KAA6391243.1"/>
    <property type="molecule type" value="Genomic_DNA"/>
</dbReference>
<protein>
    <submittedName>
        <fullName evidence="1">Uncharacterized protein</fullName>
    </submittedName>
</protein>
<accession>A0A5J4W9C1</accession>
<comment type="caution">
    <text evidence="1">The sequence shown here is derived from an EMBL/GenBank/DDBJ whole genome shotgun (WGS) entry which is preliminary data.</text>
</comment>
<dbReference type="Proteomes" id="UP000324800">
    <property type="component" value="Unassembled WGS sequence"/>
</dbReference>
<gene>
    <name evidence="1" type="ORF">EZS28_013232</name>
</gene>
<evidence type="ECO:0000313" key="1">
    <source>
        <dbReference type="EMBL" id="KAA6391243.1"/>
    </source>
</evidence>
<evidence type="ECO:0000313" key="2">
    <source>
        <dbReference type="Proteomes" id="UP000324800"/>
    </source>
</evidence>
<proteinExistence type="predicted"/>
<name>A0A5J4W9C1_9EUKA</name>
<organism evidence="1 2">
    <name type="scientific">Streblomastix strix</name>
    <dbReference type="NCBI Taxonomy" id="222440"/>
    <lineage>
        <taxon>Eukaryota</taxon>
        <taxon>Metamonada</taxon>
        <taxon>Preaxostyla</taxon>
        <taxon>Oxymonadida</taxon>
        <taxon>Streblomastigidae</taxon>
        <taxon>Streblomastix</taxon>
    </lineage>
</organism>
<dbReference type="AlphaFoldDB" id="A0A5J4W9C1"/>